<protein>
    <submittedName>
        <fullName evidence="2">Uncharacterized protein</fullName>
    </submittedName>
</protein>
<keyword evidence="3" id="KW-1185">Reference proteome</keyword>
<organism evidence="2 3">
    <name type="scientific">Suillus plorans</name>
    <dbReference type="NCBI Taxonomy" id="116603"/>
    <lineage>
        <taxon>Eukaryota</taxon>
        <taxon>Fungi</taxon>
        <taxon>Dikarya</taxon>
        <taxon>Basidiomycota</taxon>
        <taxon>Agaricomycotina</taxon>
        <taxon>Agaricomycetes</taxon>
        <taxon>Agaricomycetidae</taxon>
        <taxon>Boletales</taxon>
        <taxon>Suillineae</taxon>
        <taxon>Suillaceae</taxon>
        <taxon>Suillus</taxon>
    </lineage>
</organism>
<accession>A0A9P7DJE8</accession>
<dbReference type="RefSeq" id="XP_041161297.1">
    <property type="nucleotide sequence ID" value="XM_041306432.1"/>
</dbReference>
<reference evidence="2" key="1">
    <citation type="journal article" date="2020" name="New Phytol.">
        <title>Comparative genomics reveals dynamic genome evolution in host specialist ectomycorrhizal fungi.</title>
        <authorList>
            <person name="Lofgren L.A."/>
            <person name="Nguyen N.H."/>
            <person name="Vilgalys R."/>
            <person name="Ruytinx J."/>
            <person name="Liao H.L."/>
            <person name="Branco S."/>
            <person name="Kuo A."/>
            <person name="LaButti K."/>
            <person name="Lipzen A."/>
            <person name="Andreopoulos W."/>
            <person name="Pangilinan J."/>
            <person name="Riley R."/>
            <person name="Hundley H."/>
            <person name="Na H."/>
            <person name="Barry K."/>
            <person name="Grigoriev I.V."/>
            <person name="Stajich J.E."/>
            <person name="Kennedy P.G."/>
        </authorList>
    </citation>
    <scope>NUCLEOTIDE SEQUENCE</scope>
    <source>
        <strain evidence="2">S12</strain>
    </source>
</reference>
<dbReference type="OrthoDB" id="2677857at2759"/>
<comment type="caution">
    <text evidence="2">The sequence shown here is derived from an EMBL/GenBank/DDBJ whole genome shotgun (WGS) entry which is preliminary data.</text>
</comment>
<dbReference type="GeneID" id="64600196"/>
<dbReference type="EMBL" id="JABBWE010000022">
    <property type="protein sequence ID" value="KAG1795424.1"/>
    <property type="molecule type" value="Genomic_DNA"/>
</dbReference>
<evidence type="ECO:0000256" key="1">
    <source>
        <dbReference type="SAM" id="MobiDB-lite"/>
    </source>
</evidence>
<evidence type="ECO:0000313" key="2">
    <source>
        <dbReference type="EMBL" id="KAG1795424.1"/>
    </source>
</evidence>
<dbReference type="Proteomes" id="UP000719766">
    <property type="component" value="Unassembled WGS sequence"/>
</dbReference>
<feature type="region of interest" description="Disordered" evidence="1">
    <location>
        <begin position="304"/>
        <end position="356"/>
    </location>
</feature>
<name>A0A9P7DJE8_9AGAM</name>
<gene>
    <name evidence="2" type="ORF">HD556DRAFT_1442277</name>
</gene>
<dbReference type="AlphaFoldDB" id="A0A9P7DJE8"/>
<sequence length="356" mass="39544">MAGTVWTTPEQKDFLETYYSGFLLAQLQAKVSQYWDPIYLEWFKRWPEEDVVFKNTPASDPRTDEETKVLKAAVQKRRQQIRTWFNYRSQRSGRSAVNSMTKVIQKTLTNKAKGTRVHTPAEIFSTIAYKEEVKERVQDAIKSGELVTKQEKLSAIRKLTREAYKAAPPEVQALCEEKVREEHKAKVAFNVQNEKSAPTNKQYATALQECTAPIAQFLQVIKDMTGWEWTVMGAGPDPHLGGQLNAMSYHTGVNGDGHNWKQATPKFVEKHLNPYLEFVGTLFPEHVRKSRAIDVVAPLANSLSPTTSLANGLPPTISSPSGEGSGSLEGASSTVTPASHGTALHAPLTLSDTVTD</sequence>
<feature type="compositionally biased region" description="Low complexity" evidence="1">
    <location>
        <begin position="318"/>
        <end position="333"/>
    </location>
</feature>
<evidence type="ECO:0000313" key="3">
    <source>
        <dbReference type="Proteomes" id="UP000719766"/>
    </source>
</evidence>
<proteinExistence type="predicted"/>